<comment type="caution">
    <text evidence="14">The sequence shown here is derived from an EMBL/GenBank/DDBJ whole genome shotgun (WGS) entry which is preliminary data.</text>
</comment>
<feature type="domain" description="Trimeric autotransporter adhesin YadA-like head" evidence="12">
    <location>
        <begin position="1182"/>
        <end position="1208"/>
    </location>
</feature>
<dbReference type="SUPFAM" id="SSF101967">
    <property type="entry name" value="Adhesin YadA, collagen-binding domain"/>
    <property type="match status" value="9"/>
</dbReference>
<evidence type="ECO:0000256" key="3">
    <source>
        <dbReference type="ARBA" id="ARBA00005848"/>
    </source>
</evidence>
<feature type="domain" description="Trimeric autotransporter adhesin YadA-like C-terminal membrane anchor" evidence="11">
    <location>
        <begin position="1423"/>
        <end position="1480"/>
    </location>
</feature>
<dbReference type="Pfam" id="PF05658">
    <property type="entry name" value="YadA_head"/>
    <property type="match status" value="19"/>
</dbReference>
<feature type="domain" description="Trimeric autotransporter adhesin YadA-like head" evidence="12">
    <location>
        <begin position="249"/>
        <end position="273"/>
    </location>
</feature>
<feature type="domain" description="Trimeric autotransporter adhesin YadA-like head" evidence="12">
    <location>
        <begin position="433"/>
        <end position="459"/>
    </location>
</feature>
<dbReference type="InterPro" id="IPR008640">
    <property type="entry name" value="Adhesin_Head_dom"/>
</dbReference>
<gene>
    <name evidence="14" type="ORF">G6N73_16420</name>
</gene>
<feature type="domain" description="Trimeric autotransporter adhesin YadA-like head" evidence="12">
    <location>
        <begin position="1210"/>
        <end position="1236"/>
    </location>
</feature>
<feature type="domain" description="Trimeric autotransporter adhesin YadA-like stalk" evidence="13">
    <location>
        <begin position="754"/>
        <end position="796"/>
    </location>
</feature>
<evidence type="ECO:0000256" key="6">
    <source>
        <dbReference type="ARBA" id="ARBA00022692"/>
    </source>
</evidence>
<feature type="domain" description="Trimeric autotransporter adhesin YadA-like stalk" evidence="13">
    <location>
        <begin position="1346"/>
        <end position="1379"/>
    </location>
</feature>
<keyword evidence="9" id="KW-0472">Membrane</keyword>
<dbReference type="Pfam" id="PF03895">
    <property type="entry name" value="YadA_anchor"/>
    <property type="match status" value="1"/>
</dbReference>
<feature type="domain" description="Trimeric autotransporter adhesin YadA-like head" evidence="12">
    <location>
        <begin position="295"/>
        <end position="316"/>
    </location>
</feature>
<feature type="domain" description="Trimeric autotransporter adhesin YadA-like stalk" evidence="13">
    <location>
        <begin position="1276"/>
        <end position="1316"/>
    </location>
</feature>
<evidence type="ECO:0000313" key="14">
    <source>
        <dbReference type="EMBL" id="NGO52744.1"/>
    </source>
</evidence>
<keyword evidence="6" id="KW-0812">Transmembrane</keyword>
<feature type="domain" description="Trimeric autotransporter adhesin YadA-like head" evidence="12">
    <location>
        <begin position="1026"/>
        <end position="1052"/>
    </location>
</feature>
<evidence type="ECO:0000256" key="4">
    <source>
        <dbReference type="ARBA" id="ARBA00022448"/>
    </source>
</evidence>
<evidence type="ECO:0000259" key="12">
    <source>
        <dbReference type="Pfam" id="PF05658"/>
    </source>
</evidence>
<dbReference type="EMBL" id="JAAKZF010000021">
    <property type="protein sequence ID" value="NGO52744.1"/>
    <property type="molecule type" value="Genomic_DNA"/>
</dbReference>
<dbReference type="InterPro" id="IPR045584">
    <property type="entry name" value="Pilin-like"/>
</dbReference>
<evidence type="ECO:0000313" key="15">
    <source>
        <dbReference type="Proteomes" id="UP001642900"/>
    </source>
</evidence>
<sequence>MTAGIEGESRRGFVGNWVSGGGGYRSRRRRLMAVLRMAHRVLGVNRKGLGLGTLGAGGTLASALYGSAPAAPYATATVLPEEPTCPNCGRVFVEFASKATKRRWMELGWRPAAAAALGALALSASSAVPAQAQNYTAGGGTVGGGVVNGIAIGCAGFPATVTAAASSGGMAIGCRAVSGGSNSVAIGVEATTTGQSAVAIGVSSDAAVNAAAYGALAQATGVASSAFGLGATASGLRGIAFGSGATQAGIDSIAQGTSASAGSQNAVAIGFGSIASHLNSINIGARTVANTGALAIGAVAIGTDTTASADRAIAMGVLARATTVNALAFGTNAAASGPAALALGANTVSSGTNSVALGVNAQATLGGDNALGTLSVASGGNSTAVGTSTRATGSSAFAGGWRANASGVRAVAIGVESIAAGDQAIALGDTANASAQNAIAAGTGAVADSADAVAIGTGATATGGKAVAIGAGNVANGDGAVAIGDPSTATGDGAVAQGKDNTATGHGSVAMGNTNMVGGGGQAISTPGTPAQGAVGIGYQNTVIGQGSVAIGSTSSALAAGAVAFGDTAVANFADDVALGSGSVTAAAVGTASATIGGVTYNFAGTTPTSTVSVGAPGAERTITNVAAGELSDTSTIAVNGSQLFATNQQVTQNTTDIANLGDTITDINSGAGIKYFHANSVLPDSQALGTDSVAIGPNAVANNAGDVALGSGSVTDVAVGTASATIGGVTYNFAGTTPTSTVSVGAPGAERTITNVAAGELSDTSTIAVNGSQLFATNQQVTQNTTDIAANTADITNLGNTVNNIAGDTSTAYTDANGDGIRYVRTNDRTLPVSDSSAQGIGSTAVGYDATAVADSSLALGRESQANIVGGVALGSGSISDRALAPATGQIAAGPTNFIEYNTTDKTLLGAVSVGTDTSYRQITNVADGTNAQDAVTIRQLQGAIASVAATPSMYFHANSTAGDSLAVGAESVAVGPTTVVNGDNGIGIGNGAIVEQIAPGGTAIGQGAHVMLADGVALGTNSLAAGIQSVAIGAGAESNHANSIALGGNSITTVGAQTDYTAFGLAALQDSVGEVSIGAAGAERKLTNVAAGSADADGVNVSQLRGVTQNVTNLLGGTTVFNPDGSITGPTYNIQGGSYSTVHDGFTAVDASLTNLNNQINGGGGIKYFHANSTLADSSATGTDSVAIGPESVASGADSLAAGHGAAATGQGSVALGEGAQANNANDVALGSGSVTETAVGTSGITIRGEQYDFAGTAPVGTVSVGADGAERTITNVAAGRISADSTDAINGSQLHATNTAIEDLQGGIGNINDSAVFYDLNPDGSKKNSITLVGGDVNAPVVISNVGKGVADTDAVNVSQLNESFTEAKSYTDNRVGYAIETANAYTDQKFNQLNQEIGSIRSEARTAAAIGLAAASLRYDDRPGKLSVAMGGGYWRDETALAFGAGYTSENGRVRANLSGTVADGDVGVGAGLSFTLN</sequence>
<dbReference type="SUPFAM" id="SSF54523">
    <property type="entry name" value="Pili subunits"/>
    <property type="match status" value="1"/>
</dbReference>
<organism evidence="14 15">
    <name type="scientific">Allomesorhizobium camelthorni</name>
    <dbReference type="NCBI Taxonomy" id="475069"/>
    <lineage>
        <taxon>Bacteria</taxon>
        <taxon>Pseudomonadati</taxon>
        <taxon>Pseudomonadota</taxon>
        <taxon>Alphaproteobacteria</taxon>
        <taxon>Hyphomicrobiales</taxon>
        <taxon>Phyllobacteriaceae</taxon>
        <taxon>Allomesorhizobium</taxon>
    </lineage>
</organism>
<feature type="domain" description="Trimeric autotransporter adhesin YadA-like head" evidence="12">
    <location>
        <begin position="968"/>
        <end position="994"/>
    </location>
</feature>
<feature type="domain" description="Trimeric autotransporter adhesin YadA-like head" evidence="12">
    <location>
        <begin position="688"/>
        <end position="714"/>
    </location>
</feature>
<dbReference type="InterPro" id="IPR011049">
    <property type="entry name" value="Serralysin-like_metalloprot_C"/>
</dbReference>
<feature type="domain" description="Trimeric autotransporter adhesin YadA-like head" evidence="12">
    <location>
        <begin position="559"/>
        <end position="583"/>
    </location>
</feature>
<feature type="domain" description="Trimeric autotransporter adhesin YadA-like stalk" evidence="13">
    <location>
        <begin position="923"/>
        <end position="961"/>
    </location>
</feature>
<dbReference type="GO" id="GO:0009279">
    <property type="term" value="C:cell outer membrane"/>
    <property type="evidence" value="ECO:0007669"/>
    <property type="project" value="UniProtKB-SubCell"/>
</dbReference>
<dbReference type="Proteomes" id="UP001642900">
    <property type="component" value="Unassembled WGS sequence"/>
</dbReference>
<dbReference type="GO" id="GO:0015031">
    <property type="term" value="P:protein transport"/>
    <property type="evidence" value="ECO:0007669"/>
    <property type="project" value="UniProtKB-KW"/>
</dbReference>
<feature type="domain" description="Trimeric autotransporter adhesin YadA-like stalk" evidence="13">
    <location>
        <begin position="1087"/>
        <end position="1125"/>
    </location>
</feature>
<evidence type="ECO:0000259" key="11">
    <source>
        <dbReference type="Pfam" id="PF03895"/>
    </source>
</evidence>
<dbReference type="Gene3D" id="6.10.250.2030">
    <property type="match status" value="1"/>
</dbReference>
<dbReference type="RefSeq" id="WP_165029433.1">
    <property type="nucleotide sequence ID" value="NZ_JAAKZF010000021.1"/>
</dbReference>
<dbReference type="Gene3D" id="2.150.10.10">
    <property type="entry name" value="Serralysin-like metalloprotease, C-terminal"/>
    <property type="match status" value="11"/>
</dbReference>
<comment type="similarity">
    <text evidence="3">Belongs to the autotransporter-2 (AT-2) (TC 1.B.40) family.</text>
</comment>
<feature type="domain" description="Trimeric autotransporter adhesin YadA-like head" evidence="12">
    <location>
        <begin position="377"/>
        <end position="403"/>
    </location>
</feature>
<name>A0A6G4WDS5_9HYPH</name>
<feature type="domain" description="Trimeric autotransporter adhesin YadA-like head" evidence="12">
    <location>
        <begin position="219"/>
        <end position="245"/>
    </location>
</feature>
<evidence type="ECO:0000259" key="13">
    <source>
        <dbReference type="Pfam" id="PF05662"/>
    </source>
</evidence>
<keyword evidence="5" id="KW-1134">Transmembrane beta strand</keyword>
<dbReference type="Gene3D" id="3.30.1300.30">
    <property type="entry name" value="GSPII I/J protein-like"/>
    <property type="match status" value="1"/>
</dbReference>
<evidence type="ECO:0000256" key="8">
    <source>
        <dbReference type="ARBA" id="ARBA00022927"/>
    </source>
</evidence>
<keyword evidence="15" id="KW-1185">Reference proteome</keyword>
<comment type="subcellular location">
    <subcellularLocation>
        <location evidence="2">Cell outer membrane</location>
    </subcellularLocation>
    <subcellularLocation>
        <location evidence="1">Cell surface</location>
    </subcellularLocation>
</comment>
<dbReference type="InterPro" id="IPR008635">
    <property type="entry name" value="Coiled_stalk_dom"/>
</dbReference>
<proteinExistence type="inferred from homology"/>
<dbReference type="Pfam" id="PF05662">
    <property type="entry name" value="YadA_stalk"/>
    <property type="match status" value="6"/>
</dbReference>
<reference evidence="14 15" key="1">
    <citation type="submission" date="2020-02" db="EMBL/GenBank/DDBJ databases">
        <title>Genome sequence of strain CCNWXJ40-4.</title>
        <authorList>
            <person name="Gao J."/>
            <person name="Sun J."/>
        </authorList>
    </citation>
    <scope>NUCLEOTIDE SEQUENCE [LARGE SCALE GENOMIC DNA]</scope>
    <source>
        <strain evidence="14 15">CCNWXJ 40-4</strain>
    </source>
</reference>
<feature type="domain" description="Trimeric autotransporter adhesin YadA-like head" evidence="12">
    <location>
        <begin position="324"/>
        <end position="347"/>
    </location>
</feature>
<feature type="domain" description="Trimeric autotransporter adhesin YadA-like head" evidence="12">
    <location>
        <begin position="461"/>
        <end position="484"/>
    </location>
</feature>
<evidence type="ECO:0000256" key="7">
    <source>
        <dbReference type="ARBA" id="ARBA00022729"/>
    </source>
</evidence>
<feature type="domain" description="Trimeric autotransporter adhesin YadA-like stalk" evidence="13">
    <location>
        <begin position="623"/>
        <end position="666"/>
    </location>
</feature>
<feature type="domain" description="Trimeric autotransporter adhesin YadA-like head" evidence="12">
    <location>
        <begin position="180"/>
        <end position="202"/>
    </location>
</feature>
<dbReference type="GO" id="GO:0009986">
    <property type="term" value="C:cell surface"/>
    <property type="evidence" value="ECO:0007669"/>
    <property type="project" value="UniProtKB-SubCell"/>
</dbReference>
<keyword evidence="10" id="KW-0998">Cell outer membrane</keyword>
<evidence type="ECO:0000256" key="10">
    <source>
        <dbReference type="ARBA" id="ARBA00023237"/>
    </source>
</evidence>
<feature type="domain" description="Trimeric autotransporter adhesin YadA-like head" evidence="12">
    <location>
        <begin position="839"/>
        <end position="865"/>
    </location>
</feature>
<evidence type="ECO:0000256" key="5">
    <source>
        <dbReference type="ARBA" id="ARBA00022452"/>
    </source>
</evidence>
<evidence type="ECO:0000256" key="9">
    <source>
        <dbReference type="ARBA" id="ARBA00023136"/>
    </source>
</evidence>
<feature type="domain" description="Trimeric autotransporter adhesin YadA-like head" evidence="12">
    <location>
        <begin position="405"/>
        <end position="429"/>
    </location>
</feature>
<feature type="domain" description="Trimeric autotransporter adhesin YadA-like head" evidence="12">
    <location>
        <begin position="532"/>
        <end position="553"/>
    </location>
</feature>
<dbReference type="CDD" id="cd12820">
    <property type="entry name" value="LbR_YadA-like"/>
    <property type="match status" value="3"/>
</dbReference>
<dbReference type="InterPro" id="IPR005594">
    <property type="entry name" value="YadA_C"/>
</dbReference>
<keyword evidence="7" id="KW-0732">Signal</keyword>
<evidence type="ECO:0000256" key="2">
    <source>
        <dbReference type="ARBA" id="ARBA00004442"/>
    </source>
</evidence>
<protein>
    <submittedName>
        <fullName evidence="14">Calcium-binding protein</fullName>
    </submittedName>
</protein>
<accession>A0A6G4WDS5</accession>
<feature type="domain" description="Trimeric autotransporter adhesin YadA-like head" evidence="12">
    <location>
        <begin position="489"/>
        <end position="513"/>
    </location>
</feature>
<keyword evidence="8" id="KW-0653">Protein transport</keyword>
<evidence type="ECO:0000256" key="1">
    <source>
        <dbReference type="ARBA" id="ARBA00004241"/>
    </source>
</evidence>
<feature type="domain" description="Trimeric autotransporter adhesin YadA-like head" evidence="12">
    <location>
        <begin position="350"/>
        <end position="370"/>
    </location>
</feature>
<keyword evidence="4" id="KW-0813">Transport</keyword>